<reference evidence="4 5" key="1">
    <citation type="submission" date="2020-09" db="EMBL/GenBank/DDBJ databases">
        <title>Roseomonas.</title>
        <authorList>
            <person name="Zhu W."/>
        </authorList>
    </citation>
    <scope>NUCLEOTIDE SEQUENCE [LARGE SCALE GENOMIC DNA]</scope>
    <source>
        <strain evidence="4 5">1311</strain>
    </source>
</reference>
<dbReference type="SMART" id="SM00028">
    <property type="entry name" value="TPR"/>
    <property type="match status" value="3"/>
</dbReference>
<dbReference type="Proteomes" id="UP001518990">
    <property type="component" value="Unassembled WGS sequence"/>
</dbReference>
<evidence type="ECO:0000256" key="2">
    <source>
        <dbReference type="PROSITE-ProRule" id="PRU00339"/>
    </source>
</evidence>
<dbReference type="EMBL" id="JACTNF010000003">
    <property type="protein sequence ID" value="MBO1073869.1"/>
    <property type="molecule type" value="Genomic_DNA"/>
</dbReference>
<dbReference type="RefSeq" id="WP_207445456.1">
    <property type="nucleotide sequence ID" value="NZ_CP061091.1"/>
</dbReference>
<dbReference type="InterPro" id="IPR011990">
    <property type="entry name" value="TPR-like_helical_dom_sf"/>
</dbReference>
<dbReference type="SUPFAM" id="SSF48452">
    <property type="entry name" value="TPR-like"/>
    <property type="match status" value="1"/>
</dbReference>
<dbReference type="CDD" id="cd03809">
    <property type="entry name" value="GT4_MtfB-like"/>
    <property type="match status" value="1"/>
</dbReference>
<feature type="domain" description="Glycosyl transferase family 1" evidence="3">
    <location>
        <begin position="381"/>
        <end position="543"/>
    </location>
</feature>
<accession>A0ABS3K8S6</accession>
<keyword evidence="2" id="KW-0802">TPR repeat</keyword>
<protein>
    <submittedName>
        <fullName evidence="4">Glycosyltransferase</fullName>
    </submittedName>
</protein>
<keyword evidence="5" id="KW-1185">Reference proteome</keyword>
<feature type="repeat" description="TPR" evidence="2">
    <location>
        <begin position="76"/>
        <end position="109"/>
    </location>
</feature>
<name>A0ABS3K8S6_9PROT</name>
<proteinExistence type="predicted"/>
<organism evidence="4 5">
    <name type="scientific">Roseomonas marmotae</name>
    <dbReference type="NCBI Taxonomy" id="2768161"/>
    <lineage>
        <taxon>Bacteria</taxon>
        <taxon>Pseudomonadati</taxon>
        <taxon>Pseudomonadota</taxon>
        <taxon>Alphaproteobacteria</taxon>
        <taxon>Acetobacterales</taxon>
        <taxon>Roseomonadaceae</taxon>
        <taxon>Roseomonas</taxon>
    </lineage>
</organism>
<dbReference type="PANTHER" id="PTHR46401:SF2">
    <property type="entry name" value="GLYCOSYLTRANSFERASE WBBK-RELATED"/>
    <property type="match status" value="1"/>
</dbReference>
<dbReference type="InterPro" id="IPR019734">
    <property type="entry name" value="TPR_rpt"/>
</dbReference>
<evidence type="ECO:0000256" key="1">
    <source>
        <dbReference type="ARBA" id="ARBA00022679"/>
    </source>
</evidence>
<evidence type="ECO:0000313" key="5">
    <source>
        <dbReference type="Proteomes" id="UP001518990"/>
    </source>
</evidence>
<dbReference type="PROSITE" id="PS50005">
    <property type="entry name" value="TPR"/>
    <property type="match status" value="1"/>
</dbReference>
<dbReference type="InterPro" id="IPR001296">
    <property type="entry name" value="Glyco_trans_1"/>
</dbReference>
<dbReference type="Gene3D" id="1.25.40.10">
    <property type="entry name" value="Tetratricopeptide repeat domain"/>
    <property type="match status" value="1"/>
</dbReference>
<evidence type="ECO:0000259" key="3">
    <source>
        <dbReference type="Pfam" id="PF00534"/>
    </source>
</evidence>
<comment type="caution">
    <text evidence="4">The sequence shown here is derived from an EMBL/GenBank/DDBJ whole genome shotgun (WGS) entry which is preliminary data.</text>
</comment>
<sequence>MASSLIDPDSLLQVADSHRAARDWLAAAEAYRQFVILRPDAWQILVQEGHCLKEAGHVAEALARYRDAEVHAPEDADLQVQIGHALKVLGRWRDAARTYARAAAMAPGNRDARREADATAEWLTGPEVEAADRAVLAGDEPGWSLPAEPVAKTQINLVFDITDVLLYFNDRRTPTGIQRVQIGIVSRALAGAPAGMGITLACFDLRERCWRAVDRNGFLRLCNLAASGSDPADGDWTRLRDAMRRRVNNMPPLRFPRDALLVNLGNSWSMPDYFRVLRMAQRESGLRYVPFVHDCVPLIVPEHCLKPLVQDYVRWFGALSLHAHGLLCNSENTRRDTERFIEALLPGTTPPAHVVRLDADPRGLLPPPGPAAETSLAALRQIREGESFALFVATLESRKNHLLVFTGWLNLIRKHGPQAVPRLVCVGKPGWHAEAAMNLLRNAPELQGHVLLMPQVSDQELDALYDRCAFTVYNSYYEGWGLPITEALAHGKIVVTPAHSALTEAGGDAALYFAPQSLPELTATLERLMLDPDYRAAREAVARQKGRPRSWDAVRDHALEALGALAARPAQPALDRVALELGRRYGLQRQDNTELALEPVMADLVREGPGWYPQEDWGVSCAAGIATLRLPLPDGAAGAPLRLYLEMEAPARAMEIGLRFSSDGGPATLFTLPFRAEESATCVFDLPATAAHVLEAEIDSGEGLHALRQGEARRLGIGLRGFMLCRQDDHLARLAFLENLNFASVRPE</sequence>
<dbReference type="Pfam" id="PF00534">
    <property type="entry name" value="Glycos_transf_1"/>
    <property type="match status" value="1"/>
</dbReference>
<keyword evidence="1" id="KW-0808">Transferase</keyword>
<dbReference type="SUPFAM" id="SSF53756">
    <property type="entry name" value="UDP-Glycosyltransferase/glycogen phosphorylase"/>
    <property type="match status" value="1"/>
</dbReference>
<dbReference type="PANTHER" id="PTHR46401">
    <property type="entry name" value="GLYCOSYLTRANSFERASE WBBK-RELATED"/>
    <property type="match status" value="1"/>
</dbReference>
<dbReference type="Gene3D" id="3.40.50.2000">
    <property type="entry name" value="Glycogen Phosphorylase B"/>
    <property type="match status" value="1"/>
</dbReference>
<evidence type="ECO:0000313" key="4">
    <source>
        <dbReference type="EMBL" id="MBO1073869.1"/>
    </source>
</evidence>
<gene>
    <name evidence="4" type="ORF">IAI60_04550</name>
</gene>